<evidence type="ECO:0000313" key="9">
    <source>
        <dbReference type="EMBL" id="GKT45829.1"/>
    </source>
</evidence>
<comment type="caution">
    <text evidence="9">The sequence shown here is derived from an EMBL/GenBank/DDBJ whole genome shotgun (WGS) entry which is preliminary data.</text>
</comment>
<evidence type="ECO:0000256" key="7">
    <source>
        <dbReference type="ARBA" id="ARBA00023288"/>
    </source>
</evidence>
<evidence type="ECO:0000256" key="6">
    <source>
        <dbReference type="ARBA" id="ARBA00023180"/>
    </source>
</evidence>
<keyword evidence="7" id="KW-0449">Lipoprotein</keyword>
<dbReference type="PANTHER" id="PTHR34992:SF10">
    <property type="entry name" value="COPPER ACQUISITION FACTOR BIM1-LIKE DOMAIN-CONTAINING PROTEIN"/>
    <property type="match status" value="1"/>
</dbReference>
<dbReference type="Pfam" id="PF20238">
    <property type="entry name" value="BIM1-like_dom"/>
    <property type="match status" value="1"/>
</dbReference>
<keyword evidence="10" id="KW-1185">Reference proteome</keyword>
<name>A0AA37P7V1_9PEZI</name>
<keyword evidence="6" id="KW-0325">Glycoprotein</keyword>
<dbReference type="Proteomes" id="UP001055115">
    <property type="component" value="Unassembled WGS sequence"/>
</dbReference>
<sequence>MYINIGLGEEPKNYTTVMVPRFLLTGPTNEEYEGTFCLPKVPIPKGATLREGDMASIQVVQAAQHGATLFSIGAPRPFNQGDRHRMIASGLTKRWCVDVISTEDMSTVPQVTGDSC</sequence>
<evidence type="ECO:0000313" key="10">
    <source>
        <dbReference type="Proteomes" id="UP001055115"/>
    </source>
</evidence>
<evidence type="ECO:0000259" key="8">
    <source>
        <dbReference type="Pfam" id="PF20238"/>
    </source>
</evidence>
<dbReference type="InterPro" id="IPR046936">
    <property type="entry name" value="BIM1-like"/>
</dbReference>
<evidence type="ECO:0000256" key="5">
    <source>
        <dbReference type="ARBA" id="ARBA00023136"/>
    </source>
</evidence>
<keyword evidence="3" id="KW-0336">GPI-anchor</keyword>
<accession>A0AA37P7V1</accession>
<keyword evidence="5" id="KW-0472">Membrane</keyword>
<proteinExistence type="predicted"/>
<keyword evidence="4" id="KW-0732">Signal</keyword>
<organism evidence="9 10">
    <name type="scientific">Colletotrichum spaethianum</name>
    <dbReference type="NCBI Taxonomy" id="700344"/>
    <lineage>
        <taxon>Eukaryota</taxon>
        <taxon>Fungi</taxon>
        <taxon>Dikarya</taxon>
        <taxon>Ascomycota</taxon>
        <taxon>Pezizomycotina</taxon>
        <taxon>Sordariomycetes</taxon>
        <taxon>Hypocreomycetidae</taxon>
        <taxon>Glomerellales</taxon>
        <taxon>Glomerellaceae</taxon>
        <taxon>Colletotrichum</taxon>
        <taxon>Colletotrichum spaethianum species complex</taxon>
    </lineage>
</organism>
<reference evidence="9 10" key="1">
    <citation type="submission" date="2022-03" db="EMBL/GenBank/DDBJ databases">
        <title>Genome data of Colletotrichum spp.</title>
        <authorList>
            <person name="Utami Y.D."/>
            <person name="Hiruma K."/>
        </authorList>
    </citation>
    <scope>NUCLEOTIDE SEQUENCE [LARGE SCALE GENOMIC DNA]</scope>
    <source>
        <strain evidence="9 10">MAFF 239500</strain>
    </source>
</reference>
<protein>
    <recommendedName>
        <fullName evidence="8">Copper acquisition factor BIM1-like domain-containing protein</fullName>
    </recommendedName>
</protein>
<evidence type="ECO:0000256" key="2">
    <source>
        <dbReference type="ARBA" id="ARBA00022475"/>
    </source>
</evidence>
<dbReference type="EMBL" id="BQXU01000013">
    <property type="protein sequence ID" value="GKT45829.1"/>
    <property type="molecule type" value="Genomic_DNA"/>
</dbReference>
<dbReference type="GO" id="GO:0005886">
    <property type="term" value="C:plasma membrane"/>
    <property type="evidence" value="ECO:0007669"/>
    <property type="project" value="UniProtKB-SubCell"/>
</dbReference>
<dbReference type="AlphaFoldDB" id="A0AA37P7V1"/>
<gene>
    <name evidence="9" type="ORF">ColSpa_06010</name>
</gene>
<dbReference type="InterPro" id="IPR046530">
    <property type="entry name" value="BIM1-like_dom"/>
</dbReference>
<dbReference type="GeneID" id="73326812"/>
<feature type="domain" description="Copper acquisition factor BIM1-like" evidence="8">
    <location>
        <begin position="2"/>
        <end position="70"/>
    </location>
</feature>
<evidence type="ECO:0000256" key="4">
    <source>
        <dbReference type="ARBA" id="ARBA00022729"/>
    </source>
</evidence>
<dbReference type="GO" id="GO:0098552">
    <property type="term" value="C:side of membrane"/>
    <property type="evidence" value="ECO:0007669"/>
    <property type="project" value="UniProtKB-KW"/>
</dbReference>
<dbReference type="RefSeq" id="XP_049128179.1">
    <property type="nucleotide sequence ID" value="XM_049272222.1"/>
</dbReference>
<evidence type="ECO:0000256" key="3">
    <source>
        <dbReference type="ARBA" id="ARBA00022622"/>
    </source>
</evidence>
<dbReference type="PANTHER" id="PTHR34992">
    <property type="entry name" value="HYPHAL ANASTAMOSIS-7 PROTEIN"/>
    <property type="match status" value="1"/>
</dbReference>
<evidence type="ECO:0000256" key="1">
    <source>
        <dbReference type="ARBA" id="ARBA00004609"/>
    </source>
</evidence>
<comment type="subcellular location">
    <subcellularLocation>
        <location evidence="1">Cell membrane</location>
        <topology evidence="1">Lipid-anchor</topology>
        <topology evidence="1">GPI-anchor</topology>
    </subcellularLocation>
</comment>
<keyword evidence="2" id="KW-1003">Cell membrane</keyword>